<dbReference type="InterPro" id="IPR044480">
    <property type="entry name" value="Ara2-like"/>
</dbReference>
<dbReference type="GO" id="GO:0005829">
    <property type="term" value="C:cytosol"/>
    <property type="evidence" value="ECO:0007669"/>
    <property type="project" value="TreeGrafter"/>
</dbReference>
<dbReference type="Proteomes" id="UP000189513">
    <property type="component" value="Unassembled WGS sequence"/>
</dbReference>
<dbReference type="CDD" id="cd19164">
    <property type="entry name" value="AKR_ARA2"/>
    <property type="match status" value="1"/>
</dbReference>
<comment type="caution">
    <text evidence="3">The sequence shown here is derived from an EMBL/GenBank/DDBJ whole genome shotgun (WGS) entry which is preliminary data.</text>
</comment>
<accession>A0A1V2L6H2</accession>
<reference evidence="4" key="1">
    <citation type="journal article" date="2017" name="Genome Announc.">
        <title>Genome sequences of Cyberlindnera fabianii 65, Pichia kudriavzevii 129, and Saccharomyces cerevisiae 131 isolated from fermented masau fruits in Zimbabwe.</title>
        <authorList>
            <person name="van Rijswijck I.M.H."/>
            <person name="Derks M.F.L."/>
            <person name="Abee T."/>
            <person name="de Ridder D."/>
            <person name="Smid E.J."/>
        </authorList>
    </citation>
    <scope>NUCLEOTIDE SEQUENCE [LARGE SCALE GENOMIC DNA]</scope>
    <source>
        <strain evidence="4">65</strain>
    </source>
</reference>
<dbReference type="PRINTS" id="PR00069">
    <property type="entry name" value="ALDKETRDTASE"/>
</dbReference>
<dbReference type="Gene3D" id="3.20.20.100">
    <property type="entry name" value="NADP-dependent oxidoreductase domain"/>
    <property type="match status" value="1"/>
</dbReference>
<proteinExistence type="predicted"/>
<dbReference type="PANTHER" id="PTHR42686">
    <property type="entry name" value="GH17980P-RELATED"/>
    <property type="match status" value="1"/>
</dbReference>
<gene>
    <name evidence="3" type="ORF">BON22_2739</name>
</gene>
<dbReference type="OMA" id="FPRSSYK"/>
<dbReference type="STRING" id="36022.A0A1V2L6H2"/>
<keyword evidence="1" id="KW-0560">Oxidoreductase</keyword>
<evidence type="ECO:0000313" key="4">
    <source>
        <dbReference type="Proteomes" id="UP000189513"/>
    </source>
</evidence>
<evidence type="ECO:0000259" key="2">
    <source>
        <dbReference type="Pfam" id="PF00248"/>
    </source>
</evidence>
<dbReference type="InterPro" id="IPR023210">
    <property type="entry name" value="NADP_OxRdtase_dom"/>
</dbReference>
<dbReference type="InterPro" id="IPR036812">
    <property type="entry name" value="NAD(P)_OxRdtase_dom_sf"/>
</dbReference>
<dbReference type="Pfam" id="PF00248">
    <property type="entry name" value="Aldo_ket_red"/>
    <property type="match status" value="1"/>
</dbReference>
<dbReference type="AlphaFoldDB" id="A0A1V2L6H2"/>
<keyword evidence="4" id="KW-1185">Reference proteome</keyword>
<name>A0A1V2L6H2_CYBFA</name>
<dbReference type="GO" id="GO:0070485">
    <property type="term" value="P:dehydro-D-arabinono-1,4-lactone biosynthetic process"/>
    <property type="evidence" value="ECO:0007669"/>
    <property type="project" value="TreeGrafter"/>
</dbReference>
<evidence type="ECO:0000256" key="1">
    <source>
        <dbReference type="ARBA" id="ARBA00023002"/>
    </source>
</evidence>
<dbReference type="PANTHER" id="PTHR42686:SF1">
    <property type="entry name" value="GH17980P-RELATED"/>
    <property type="match status" value="1"/>
</dbReference>
<organism evidence="3 4">
    <name type="scientific">Cyberlindnera fabianii</name>
    <name type="common">Yeast</name>
    <name type="synonym">Hansenula fabianii</name>
    <dbReference type="NCBI Taxonomy" id="36022"/>
    <lineage>
        <taxon>Eukaryota</taxon>
        <taxon>Fungi</taxon>
        <taxon>Dikarya</taxon>
        <taxon>Ascomycota</taxon>
        <taxon>Saccharomycotina</taxon>
        <taxon>Saccharomycetes</taxon>
        <taxon>Phaffomycetales</taxon>
        <taxon>Phaffomycetaceae</taxon>
        <taxon>Cyberlindnera</taxon>
    </lineage>
</organism>
<dbReference type="InterPro" id="IPR020471">
    <property type="entry name" value="AKR"/>
</dbReference>
<dbReference type="SUPFAM" id="SSF51430">
    <property type="entry name" value="NAD(P)-linked oxidoreductase"/>
    <property type="match status" value="1"/>
</dbReference>
<evidence type="ECO:0000313" key="3">
    <source>
        <dbReference type="EMBL" id="ONH67507.1"/>
    </source>
</evidence>
<dbReference type="VEuPathDB" id="FungiDB:BON22_2739"/>
<dbReference type="GO" id="GO:0045290">
    <property type="term" value="F:D-arabinose 1-dehydrogenase [NAD(P)+] activity"/>
    <property type="evidence" value="ECO:0007669"/>
    <property type="project" value="InterPro"/>
</dbReference>
<feature type="domain" description="NADP-dependent oxidoreductase" evidence="2">
    <location>
        <begin position="23"/>
        <end position="295"/>
    </location>
</feature>
<dbReference type="EMBL" id="MPUK01000004">
    <property type="protein sequence ID" value="ONH67507.1"/>
    <property type="molecule type" value="Genomic_DNA"/>
</dbReference>
<protein>
    <submittedName>
        <fullName evidence="3">D-arabinose 1-dehydrogenase</fullName>
    </submittedName>
</protein>
<sequence length="334" mass="37945">MDLKPIGPFGTPVTGRIEDLPDLLLGGAVFNQQFNDHPEQLPAEEILRTGFTHGIRAIDTSPYYGPSEIILGEALKKLKPEIPREWYYIVTKCGRLFLDEFDYSPEWIRKSVLRSLERLDTTYLDLVYLHDIEFVEEDKIFGALAELKKLKDEGIIKHFGLSGYPVDFLFYISKKAVTTPSVGPLDAVLSYSNFNLQNERLRDYISKFYEECKLKKLLCASILSMSLLRSGPTHEFHPASKELRDKCQEVAALTAAENVELADLATRFALREFLPHGPVVLGVSNLKELNSAIEQYWNVKENKSDDDALVKKVKEAFGEHHNEVWGSGIPHKMN</sequence>